<dbReference type="PROSITE" id="PS00562">
    <property type="entry name" value="CBM1_1"/>
    <property type="match status" value="1"/>
</dbReference>
<feature type="signal peptide" evidence="6">
    <location>
        <begin position="1"/>
        <end position="17"/>
    </location>
</feature>
<evidence type="ECO:0000256" key="2">
    <source>
        <dbReference type="ARBA" id="ARBA00022729"/>
    </source>
</evidence>
<dbReference type="Gene3D" id="2.160.20.10">
    <property type="entry name" value="Single-stranded right-handed beta-helix, Pectin lyase-like"/>
    <property type="match status" value="1"/>
</dbReference>
<organism evidence="8 9">
    <name type="scientific">Orbilia ellipsospora</name>
    <dbReference type="NCBI Taxonomy" id="2528407"/>
    <lineage>
        <taxon>Eukaryota</taxon>
        <taxon>Fungi</taxon>
        <taxon>Dikarya</taxon>
        <taxon>Ascomycota</taxon>
        <taxon>Pezizomycotina</taxon>
        <taxon>Orbiliomycetes</taxon>
        <taxon>Orbiliales</taxon>
        <taxon>Orbiliaceae</taxon>
        <taxon>Orbilia</taxon>
    </lineage>
</organism>
<name>A0AAV9XJR6_9PEZI</name>
<gene>
    <name evidence="8" type="ORF">TWF694_006292</name>
</gene>
<dbReference type="SMART" id="SM00236">
    <property type="entry name" value="fCBD"/>
    <property type="match status" value="1"/>
</dbReference>
<evidence type="ECO:0000259" key="7">
    <source>
        <dbReference type="PROSITE" id="PS51164"/>
    </source>
</evidence>
<dbReference type="PANTHER" id="PTHR31683:SF18">
    <property type="entry name" value="PECTATE LYASE 21-RELATED"/>
    <property type="match status" value="1"/>
</dbReference>
<dbReference type="Pfam" id="PF00544">
    <property type="entry name" value="Pectate_lyase_4"/>
    <property type="match status" value="1"/>
</dbReference>
<evidence type="ECO:0000313" key="9">
    <source>
        <dbReference type="Proteomes" id="UP001365542"/>
    </source>
</evidence>
<dbReference type="InterPro" id="IPR000254">
    <property type="entry name" value="CBD"/>
</dbReference>
<keyword evidence="4" id="KW-0624">Polysaccharide degradation</keyword>
<dbReference type="GO" id="GO:0005576">
    <property type="term" value="C:extracellular region"/>
    <property type="evidence" value="ECO:0007669"/>
    <property type="project" value="UniProtKB-SubCell"/>
</dbReference>
<dbReference type="Pfam" id="PF00734">
    <property type="entry name" value="CBM_1"/>
    <property type="match status" value="1"/>
</dbReference>
<dbReference type="SUPFAM" id="SSF51126">
    <property type="entry name" value="Pectin lyase-like"/>
    <property type="match status" value="1"/>
</dbReference>
<feature type="chain" id="PRO_5043720986" description="CBM1 domain-containing protein" evidence="6">
    <location>
        <begin position="18"/>
        <end position="410"/>
    </location>
</feature>
<keyword evidence="4" id="KW-0119">Carbohydrate metabolism</keyword>
<dbReference type="InterPro" id="IPR035971">
    <property type="entry name" value="CBD_sf"/>
</dbReference>
<dbReference type="SMART" id="SM00656">
    <property type="entry name" value="Amb_all"/>
    <property type="match status" value="1"/>
</dbReference>
<dbReference type="PANTHER" id="PTHR31683">
    <property type="entry name" value="PECTATE LYASE 18-RELATED"/>
    <property type="match status" value="1"/>
</dbReference>
<evidence type="ECO:0000313" key="8">
    <source>
        <dbReference type="EMBL" id="KAK6542333.1"/>
    </source>
</evidence>
<dbReference type="InterPro" id="IPR045032">
    <property type="entry name" value="PEL"/>
</dbReference>
<accession>A0AAV9XJR6</accession>
<comment type="caution">
    <text evidence="8">The sequence shown here is derived from an EMBL/GenBank/DDBJ whole genome shotgun (WGS) entry which is preliminary data.</text>
</comment>
<dbReference type="InterPro" id="IPR002022">
    <property type="entry name" value="Pec_lyase"/>
</dbReference>
<dbReference type="PROSITE" id="PS51164">
    <property type="entry name" value="CBM1_2"/>
    <property type="match status" value="1"/>
</dbReference>
<protein>
    <recommendedName>
        <fullName evidence="7">CBM1 domain-containing protein</fullName>
    </recommendedName>
</protein>
<keyword evidence="3 4" id="KW-0456">Lyase</keyword>
<sequence length="410" mass="43645">MVKKVLLGLAIAAAVNAQSPAYGQCGGIGWTGPTTCVSGWTCVYSNDYYSQCLQSTGATTATTKTTTTKTTTTSSTKTSSTKTTTTKATTTSSAKTTTSSVKTSTTTTKSVTVTAQPGTCTPTCTVGYCTLNGGTKGGLGGTVITVSDLASLTAALDSDDPKIVYISGTITGNVQVDVGNNTHVIGKTGSELIGVGLRAWKRQNIVFANLKISKCLAPIDNILIQQTTNVLVDHCDLSSDQLHDKDYYDGALDMSHATDFVTVQNTYIHDHWKCDLVGHSDNNGAQDTGHLRVTWYRNRWTNCNSRQPSLRFGTGHVVNNYYQNSALGYSSRMGAQMLVEYSQWVNVTEIDYEESDVVGYAVDRGNDYGTGQPPILPVGTLNSVPYSYSTLDTSTVNAYTAANAGQKLSC</sequence>
<feature type="region of interest" description="Disordered" evidence="5">
    <location>
        <begin position="64"/>
        <end position="101"/>
    </location>
</feature>
<keyword evidence="4" id="KW-0964">Secreted</keyword>
<dbReference type="GO" id="GO:0030570">
    <property type="term" value="F:pectate lyase activity"/>
    <property type="evidence" value="ECO:0007669"/>
    <property type="project" value="InterPro"/>
</dbReference>
<keyword evidence="9" id="KW-1185">Reference proteome</keyword>
<reference evidence="8 9" key="1">
    <citation type="submission" date="2019-10" db="EMBL/GenBank/DDBJ databases">
        <authorList>
            <person name="Palmer J.M."/>
        </authorList>
    </citation>
    <scope>NUCLEOTIDE SEQUENCE [LARGE SCALE GENOMIC DNA]</scope>
    <source>
        <strain evidence="8 9">TWF694</strain>
    </source>
</reference>
<dbReference type="GO" id="GO:0000272">
    <property type="term" value="P:polysaccharide catabolic process"/>
    <property type="evidence" value="ECO:0007669"/>
    <property type="project" value="UniProtKB-KW"/>
</dbReference>
<evidence type="ECO:0000256" key="6">
    <source>
        <dbReference type="SAM" id="SignalP"/>
    </source>
</evidence>
<dbReference type="Proteomes" id="UP001365542">
    <property type="component" value="Unassembled WGS sequence"/>
</dbReference>
<dbReference type="AlphaFoldDB" id="A0AAV9XJR6"/>
<dbReference type="SUPFAM" id="SSF57180">
    <property type="entry name" value="Cellulose-binding domain"/>
    <property type="match status" value="1"/>
</dbReference>
<dbReference type="EMBL" id="JAVHJO010000002">
    <property type="protein sequence ID" value="KAK6542333.1"/>
    <property type="molecule type" value="Genomic_DNA"/>
</dbReference>
<comment type="similarity">
    <text evidence="1 4">Belongs to the polysaccharide lyase 1 family.</text>
</comment>
<dbReference type="InterPro" id="IPR011050">
    <property type="entry name" value="Pectin_lyase_fold/virulence"/>
</dbReference>
<dbReference type="InterPro" id="IPR012334">
    <property type="entry name" value="Pectin_lyas_fold"/>
</dbReference>
<evidence type="ECO:0000256" key="4">
    <source>
        <dbReference type="RuleBase" id="RU361173"/>
    </source>
</evidence>
<proteinExistence type="inferred from homology"/>
<dbReference type="GO" id="GO:0030248">
    <property type="term" value="F:cellulose binding"/>
    <property type="evidence" value="ECO:0007669"/>
    <property type="project" value="InterPro"/>
</dbReference>
<comment type="subcellular location">
    <subcellularLocation>
        <location evidence="4">Secreted</location>
    </subcellularLocation>
</comment>
<keyword evidence="2 6" id="KW-0732">Signal</keyword>
<evidence type="ECO:0000256" key="1">
    <source>
        <dbReference type="ARBA" id="ARBA00010980"/>
    </source>
</evidence>
<evidence type="ECO:0000256" key="3">
    <source>
        <dbReference type="ARBA" id="ARBA00023239"/>
    </source>
</evidence>
<evidence type="ECO:0000256" key="5">
    <source>
        <dbReference type="SAM" id="MobiDB-lite"/>
    </source>
</evidence>
<feature type="domain" description="CBM1" evidence="7">
    <location>
        <begin position="17"/>
        <end position="53"/>
    </location>
</feature>